<reference evidence="2 3" key="1">
    <citation type="journal article" date="2016" name="PLoS ONE">
        <title>Sequence Assembly of Yarrowia lipolytica Strain W29/CLIB89 Shows Transposable Element Diversity.</title>
        <authorList>
            <person name="Magnan C."/>
            <person name="Yu J."/>
            <person name="Chang I."/>
            <person name="Jahn E."/>
            <person name="Kanomata Y."/>
            <person name="Wu J."/>
            <person name="Zeller M."/>
            <person name="Oakes M."/>
            <person name="Baldi P."/>
            <person name="Sandmeyer S."/>
        </authorList>
    </citation>
    <scope>NUCLEOTIDE SEQUENCE [LARGE SCALE GENOMIC DNA]</scope>
    <source>
        <strain evidence="3">CLIB89(W29)</strain>
    </source>
</reference>
<dbReference type="VEuPathDB" id="FungiDB:YALI1_E39990g"/>
<dbReference type="GeneID" id="94583787"/>
<gene>
    <name evidence="2" type="ORF">YALI1_E39990g</name>
</gene>
<dbReference type="RefSeq" id="XP_068139288.1">
    <property type="nucleotide sequence ID" value="XM_068283187.1"/>
</dbReference>
<feature type="region of interest" description="Disordered" evidence="1">
    <location>
        <begin position="84"/>
        <end position="105"/>
    </location>
</feature>
<dbReference type="AlphaFoldDB" id="A0A1D8NL74"/>
<dbReference type="Proteomes" id="UP000182444">
    <property type="component" value="Chromosome 1E"/>
</dbReference>
<dbReference type="EMBL" id="CP017557">
    <property type="protein sequence ID" value="AOW06353.1"/>
    <property type="molecule type" value="Genomic_DNA"/>
</dbReference>
<protein>
    <submittedName>
        <fullName evidence="2">Uncharacterized protein</fullName>
    </submittedName>
</protein>
<evidence type="ECO:0000313" key="3">
    <source>
        <dbReference type="Proteomes" id="UP000182444"/>
    </source>
</evidence>
<evidence type="ECO:0000313" key="2">
    <source>
        <dbReference type="EMBL" id="AOW06353.1"/>
    </source>
</evidence>
<evidence type="ECO:0000256" key="1">
    <source>
        <dbReference type="SAM" id="MobiDB-lite"/>
    </source>
</evidence>
<sequence>MEASQSRCLSSSWVPISRCLNPRNKPPSPNQLKRPSRLLHPHCQKLHLRRRLQLLTLPQWNLLLQSLLCFLPLQCLLQLRQERSRTNPGLRRWPSWPNAVQSPKS</sequence>
<accession>A0A1D8NL74</accession>
<organism evidence="2 3">
    <name type="scientific">Yarrowia lipolytica</name>
    <name type="common">Candida lipolytica</name>
    <dbReference type="NCBI Taxonomy" id="4952"/>
    <lineage>
        <taxon>Eukaryota</taxon>
        <taxon>Fungi</taxon>
        <taxon>Dikarya</taxon>
        <taxon>Ascomycota</taxon>
        <taxon>Saccharomycotina</taxon>
        <taxon>Dipodascomycetes</taxon>
        <taxon>Dipodascales</taxon>
        <taxon>Dipodascales incertae sedis</taxon>
        <taxon>Yarrowia</taxon>
    </lineage>
</organism>
<name>A0A1D8NL74_YARLL</name>
<proteinExistence type="predicted"/>